<comment type="caution">
    <text evidence="1">The sequence shown here is derived from an EMBL/GenBank/DDBJ whole genome shotgun (WGS) entry which is preliminary data.</text>
</comment>
<dbReference type="EMBL" id="MGJV01000045">
    <property type="protein sequence ID" value="OGN13089.1"/>
    <property type="molecule type" value="Genomic_DNA"/>
</dbReference>
<dbReference type="AlphaFoldDB" id="A0A1F8FL95"/>
<dbReference type="Proteomes" id="UP000176581">
    <property type="component" value="Unassembled WGS sequence"/>
</dbReference>
<name>A0A1F8FL95_9BACT</name>
<organism evidence="1 2">
    <name type="scientific">Candidatus Yanofskybacteria bacterium RIFCSPHIGHO2_02_FULL_43_22</name>
    <dbReference type="NCBI Taxonomy" id="1802681"/>
    <lineage>
        <taxon>Bacteria</taxon>
        <taxon>Candidatus Yanofskyibacteriota</taxon>
    </lineage>
</organism>
<evidence type="ECO:0000313" key="2">
    <source>
        <dbReference type="Proteomes" id="UP000176581"/>
    </source>
</evidence>
<accession>A0A1F8FL95</accession>
<proteinExistence type="predicted"/>
<reference evidence="1 2" key="1">
    <citation type="journal article" date="2016" name="Nat. Commun.">
        <title>Thousands of microbial genomes shed light on interconnected biogeochemical processes in an aquifer system.</title>
        <authorList>
            <person name="Anantharaman K."/>
            <person name="Brown C.T."/>
            <person name="Hug L.A."/>
            <person name="Sharon I."/>
            <person name="Castelle C.J."/>
            <person name="Probst A.J."/>
            <person name="Thomas B.C."/>
            <person name="Singh A."/>
            <person name="Wilkins M.J."/>
            <person name="Karaoz U."/>
            <person name="Brodie E.L."/>
            <person name="Williams K.H."/>
            <person name="Hubbard S.S."/>
            <person name="Banfield J.F."/>
        </authorList>
    </citation>
    <scope>NUCLEOTIDE SEQUENCE [LARGE SCALE GENOMIC DNA]</scope>
</reference>
<sequence>MTKRERQQQAAEEKVLGRLEKVVRDNSGGDPVLTEVLLMHLHYNQGKGRSPRTSRIDKPHVVNGIRFWRVGHNASHEFYVGTDGSGKRFRYSVGESCMVDIDGNPLVFDERGFEVVPVGVDRDFKEVANFNGYLGHF</sequence>
<protein>
    <submittedName>
        <fullName evidence="1">Uncharacterized protein</fullName>
    </submittedName>
</protein>
<gene>
    <name evidence="1" type="ORF">A3J47_01190</name>
</gene>
<evidence type="ECO:0000313" key="1">
    <source>
        <dbReference type="EMBL" id="OGN13089.1"/>
    </source>
</evidence>